<gene>
    <name evidence="7" type="primary">steA</name>
    <name evidence="7" type="ORF">L8U58_03430</name>
</gene>
<dbReference type="InterPro" id="IPR022215">
    <property type="entry name" value="SteA-like_C"/>
</dbReference>
<dbReference type="EMBL" id="JAKMUV010000002">
    <property type="protein sequence ID" value="MCZ9304592.1"/>
    <property type="molecule type" value="Genomic_DNA"/>
</dbReference>
<dbReference type="Proteomes" id="UP001146505">
    <property type="component" value="Unassembled WGS sequence"/>
</dbReference>
<evidence type="ECO:0000256" key="4">
    <source>
        <dbReference type="ARBA" id="ARBA00022840"/>
    </source>
</evidence>
<keyword evidence="1" id="KW-0808">Transferase</keyword>
<dbReference type="GO" id="GO:0005524">
    <property type="term" value="F:ATP binding"/>
    <property type="evidence" value="ECO:0007669"/>
    <property type="project" value="UniProtKB-KW"/>
</dbReference>
<dbReference type="AlphaFoldDB" id="A0A9X3M625"/>
<keyword evidence="4" id="KW-0067">ATP-binding</keyword>
<organism evidence="7 8">
    <name type="scientific">Corynebacterium macclintockiae</name>
    <dbReference type="NCBI Taxonomy" id="2913501"/>
    <lineage>
        <taxon>Bacteria</taxon>
        <taxon>Bacillati</taxon>
        <taxon>Actinomycetota</taxon>
        <taxon>Actinomycetes</taxon>
        <taxon>Mycobacteriales</taxon>
        <taxon>Corynebacteriaceae</taxon>
        <taxon>Corynebacterium</taxon>
    </lineage>
</organism>
<dbReference type="GO" id="GO:0016301">
    <property type="term" value="F:kinase activity"/>
    <property type="evidence" value="ECO:0007669"/>
    <property type="project" value="UniProtKB-KW"/>
</dbReference>
<dbReference type="GeneID" id="301812584"/>
<evidence type="ECO:0000256" key="2">
    <source>
        <dbReference type="ARBA" id="ARBA00022741"/>
    </source>
</evidence>
<dbReference type="RefSeq" id="WP_269954686.1">
    <property type="nucleotide sequence ID" value="NZ_JAKMUV010000002.1"/>
</dbReference>
<evidence type="ECO:0000256" key="1">
    <source>
        <dbReference type="ARBA" id="ARBA00022679"/>
    </source>
</evidence>
<protein>
    <submittedName>
        <fullName evidence="7">Cytokinetic ring protein SteA</fullName>
    </submittedName>
</protein>
<keyword evidence="5" id="KW-0472">Membrane</keyword>
<feature type="transmembrane region" description="Helical" evidence="5">
    <location>
        <begin position="353"/>
        <end position="373"/>
    </location>
</feature>
<comment type="caution">
    <text evidence="7">The sequence shown here is derived from an EMBL/GenBank/DDBJ whole genome shotgun (WGS) entry which is preliminary data.</text>
</comment>
<dbReference type="InterPro" id="IPR036759">
    <property type="entry name" value="TPK_catalytic_sf"/>
</dbReference>
<sequence length="400" mass="42896">MNTTMVGMIFSRSDQPGINGATRDLTGPKGLTKAKISEGDIAIVDEADISRATCQKLIDARVAVVVNARQFTTGQVPNFGPQLMLDEGILLIENAGDDLLAKVKNGKKGRVDEGKVYYGDRSIGGGELLDMDTASSRFEDAREALGDHMEALSGNMSEFVRSEAPLLVDGLGIPDVDVDMDDRKVLVASPDPQIEQKLKDLRYFMREYSPIIVAVENAADSLIQEGYRPNVIIGDPEKISNEALRSGATVVLPADPDGHAVGLERIQDLGVGAMTFPAATQDPTDLALLLANYHGASMVVNLGEVEDLDRVFQQAQSPETPSALMSRLRVGPRLVDSTAVAELYRVSRSGGGWIWALLGVLVAVAVIVAVIGLSGDGSFVDNLVDTWNNFALSVQDLFKK</sequence>
<dbReference type="InterPro" id="IPR047795">
    <property type="entry name" value="Put_SteA-like"/>
</dbReference>
<evidence type="ECO:0000256" key="3">
    <source>
        <dbReference type="ARBA" id="ARBA00022777"/>
    </source>
</evidence>
<feature type="domain" description="SteA-like C-terminal" evidence="6">
    <location>
        <begin position="339"/>
        <end position="391"/>
    </location>
</feature>
<dbReference type="SUPFAM" id="SSF63999">
    <property type="entry name" value="Thiamin pyrophosphokinase, catalytic domain"/>
    <property type="match status" value="1"/>
</dbReference>
<keyword evidence="5" id="KW-1133">Transmembrane helix</keyword>
<evidence type="ECO:0000313" key="8">
    <source>
        <dbReference type="Proteomes" id="UP001146505"/>
    </source>
</evidence>
<name>A0A9X3M625_9CORY</name>
<evidence type="ECO:0000313" key="7">
    <source>
        <dbReference type="EMBL" id="MCZ9304592.1"/>
    </source>
</evidence>
<reference evidence="7" key="1">
    <citation type="submission" date="2022-02" db="EMBL/GenBank/DDBJ databases">
        <title>Corynebacterium sp. from urogenital microbiome.</title>
        <authorList>
            <person name="Cappelli E.A."/>
            <person name="Ribeiro T.G."/>
            <person name="Peixe L."/>
        </authorList>
    </citation>
    <scope>NUCLEOTIDE SEQUENCE</scope>
    <source>
        <strain evidence="7">C9Ua_112</strain>
    </source>
</reference>
<keyword evidence="5" id="KW-0812">Transmembrane</keyword>
<keyword evidence="2" id="KW-0547">Nucleotide-binding</keyword>
<dbReference type="Pfam" id="PF12555">
    <property type="entry name" value="SteA-like_C"/>
    <property type="match status" value="1"/>
</dbReference>
<evidence type="ECO:0000256" key="5">
    <source>
        <dbReference type="SAM" id="Phobius"/>
    </source>
</evidence>
<dbReference type="NCBIfam" id="NF040608">
    <property type="entry name" value="division_SteA"/>
    <property type="match status" value="1"/>
</dbReference>
<dbReference type="GO" id="GO:0009229">
    <property type="term" value="P:thiamine diphosphate biosynthetic process"/>
    <property type="evidence" value="ECO:0007669"/>
    <property type="project" value="InterPro"/>
</dbReference>
<accession>A0A9X3M625</accession>
<evidence type="ECO:0000259" key="6">
    <source>
        <dbReference type="Pfam" id="PF12555"/>
    </source>
</evidence>
<keyword evidence="8" id="KW-1185">Reference proteome</keyword>
<keyword evidence="3" id="KW-0418">Kinase</keyword>
<proteinExistence type="predicted"/>
<dbReference type="GO" id="GO:0004788">
    <property type="term" value="F:thiamine diphosphokinase activity"/>
    <property type="evidence" value="ECO:0007669"/>
    <property type="project" value="InterPro"/>
</dbReference>